<evidence type="ECO:0000256" key="2">
    <source>
        <dbReference type="SAM" id="MobiDB-lite"/>
    </source>
</evidence>
<accession>A0A9J6GNT6</accession>
<dbReference type="InterPro" id="IPR051021">
    <property type="entry name" value="Mito_Ser/Thr_phosphatase"/>
</dbReference>
<dbReference type="GO" id="GO:0004722">
    <property type="term" value="F:protein serine/threonine phosphatase activity"/>
    <property type="evidence" value="ECO:0007669"/>
    <property type="project" value="TreeGrafter"/>
</dbReference>
<comment type="similarity">
    <text evidence="1">Belongs to the phosphoglycerate mutase family. BPG-dependent PGAM subfamily.</text>
</comment>
<name>A0A9J6GNT6_HAELO</name>
<reference evidence="3 4" key="1">
    <citation type="journal article" date="2020" name="Cell">
        <title>Large-Scale Comparative Analyses of Tick Genomes Elucidate Their Genetic Diversity and Vector Capacities.</title>
        <authorList>
            <consortium name="Tick Genome and Microbiome Consortium (TIGMIC)"/>
            <person name="Jia N."/>
            <person name="Wang J."/>
            <person name="Shi W."/>
            <person name="Du L."/>
            <person name="Sun Y."/>
            <person name="Zhan W."/>
            <person name="Jiang J.F."/>
            <person name="Wang Q."/>
            <person name="Zhang B."/>
            <person name="Ji P."/>
            <person name="Bell-Sakyi L."/>
            <person name="Cui X.M."/>
            <person name="Yuan T.T."/>
            <person name="Jiang B.G."/>
            <person name="Yang W.F."/>
            <person name="Lam T.T."/>
            <person name="Chang Q.C."/>
            <person name="Ding S.J."/>
            <person name="Wang X.J."/>
            <person name="Zhu J.G."/>
            <person name="Ruan X.D."/>
            <person name="Zhao L."/>
            <person name="Wei J.T."/>
            <person name="Ye R.Z."/>
            <person name="Que T.C."/>
            <person name="Du C.H."/>
            <person name="Zhou Y.H."/>
            <person name="Cheng J.X."/>
            <person name="Dai P.F."/>
            <person name="Guo W.B."/>
            <person name="Han X.H."/>
            <person name="Huang E.J."/>
            <person name="Li L.F."/>
            <person name="Wei W."/>
            <person name="Gao Y.C."/>
            <person name="Liu J.Z."/>
            <person name="Shao H.Z."/>
            <person name="Wang X."/>
            <person name="Wang C.C."/>
            <person name="Yang T.C."/>
            <person name="Huo Q.B."/>
            <person name="Li W."/>
            <person name="Chen H.Y."/>
            <person name="Chen S.E."/>
            <person name="Zhou L.G."/>
            <person name="Ni X.B."/>
            <person name="Tian J.H."/>
            <person name="Sheng Y."/>
            <person name="Liu T."/>
            <person name="Pan Y.S."/>
            <person name="Xia L.Y."/>
            <person name="Li J."/>
            <person name="Zhao F."/>
            <person name="Cao W.C."/>
        </authorList>
    </citation>
    <scope>NUCLEOTIDE SEQUENCE [LARGE SCALE GENOMIC DNA]</scope>
    <source>
        <strain evidence="3">HaeL-2018</strain>
    </source>
</reference>
<dbReference type="OrthoDB" id="2118094at2759"/>
<dbReference type="AlphaFoldDB" id="A0A9J6GNT6"/>
<gene>
    <name evidence="3" type="ORF">HPB48_011032</name>
</gene>
<feature type="region of interest" description="Disordered" evidence="2">
    <location>
        <begin position="39"/>
        <end position="69"/>
    </location>
</feature>
<proteinExistence type="inferred from homology"/>
<dbReference type="GO" id="GO:0090141">
    <property type="term" value="P:positive regulation of mitochondrial fission"/>
    <property type="evidence" value="ECO:0007669"/>
    <property type="project" value="TreeGrafter"/>
</dbReference>
<evidence type="ECO:0000256" key="1">
    <source>
        <dbReference type="ARBA" id="ARBA00006717"/>
    </source>
</evidence>
<dbReference type="InterPro" id="IPR029033">
    <property type="entry name" value="His_PPase_superfam"/>
</dbReference>
<dbReference type="Gene3D" id="3.40.50.1240">
    <property type="entry name" value="Phosphoglycerate mutase-like"/>
    <property type="match status" value="1"/>
</dbReference>
<sequence length="125" mass="14330">MPYMRLVHSTMTRAIQTAELIHEHIEHVPMESCELIREGEPVPPEPPFGIMKPESKGHAASSGGLGTHISGELQHHCRQHKSEREAVRAIHRRHWTFPQGIRDDWLVHSLFATPKGQIDFVFLFK</sequence>
<dbReference type="GO" id="GO:0005739">
    <property type="term" value="C:mitochondrion"/>
    <property type="evidence" value="ECO:0007669"/>
    <property type="project" value="TreeGrafter"/>
</dbReference>
<dbReference type="SUPFAM" id="SSF53254">
    <property type="entry name" value="Phosphoglycerate mutase-like"/>
    <property type="match status" value="1"/>
</dbReference>
<dbReference type="PANTHER" id="PTHR20935:SF0">
    <property type="entry name" value="SERINE_THREONINE-PROTEIN PHOSPHATASE PGAM5, MITOCHONDRIAL"/>
    <property type="match status" value="1"/>
</dbReference>
<evidence type="ECO:0000313" key="3">
    <source>
        <dbReference type="EMBL" id="KAH9377059.1"/>
    </source>
</evidence>
<protein>
    <submittedName>
        <fullName evidence="3">Uncharacterized protein</fullName>
    </submittedName>
</protein>
<dbReference type="EMBL" id="JABSTR010000008">
    <property type="protein sequence ID" value="KAH9377059.1"/>
    <property type="molecule type" value="Genomic_DNA"/>
</dbReference>
<dbReference type="PANTHER" id="PTHR20935">
    <property type="entry name" value="PHOSPHOGLYCERATE MUTASE-RELATED"/>
    <property type="match status" value="1"/>
</dbReference>
<dbReference type="Proteomes" id="UP000821853">
    <property type="component" value="Unassembled WGS sequence"/>
</dbReference>
<comment type="caution">
    <text evidence="3">The sequence shown here is derived from an EMBL/GenBank/DDBJ whole genome shotgun (WGS) entry which is preliminary data.</text>
</comment>
<dbReference type="VEuPathDB" id="VectorBase:HLOH_040492"/>
<evidence type="ECO:0000313" key="4">
    <source>
        <dbReference type="Proteomes" id="UP000821853"/>
    </source>
</evidence>
<keyword evidence="4" id="KW-1185">Reference proteome</keyword>
<organism evidence="3 4">
    <name type="scientific">Haemaphysalis longicornis</name>
    <name type="common">Bush tick</name>
    <dbReference type="NCBI Taxonomy" id="44386"/>
    <lineage>
        <taxon>Eukaryota</taxon>
        <taxon>Metazoa</taxon>
        <taxon>Ecdysozoa</taxon>
        <taxon>Arthropoda</taxon>
        <taxon>Chelicerata</taxon>
        <taxon>Arachnida</taxon>
        <taxon>Acari</taxon>
        <taxon>Parasitiformes</taxon>
        <taxon>Ixodida</taxon>
        <taxon>Ixodoidea</taxon>
        <taxon>Ixodidae</taxon>
        <taxon>Haemaphysalinae</taxon>
        <taxon>Haemaphysalis</taxon>
    </lineage>
</organism>